<dbReference type="InterPro" id="IPR050951">
    <property type="entry name" value="Retrovirus_Pol_polyprotein"/>
</dbReference>
<dbReference type="AlphaFoldDB" id="A0AAD9IS84"/>
<sequence length="149" mass="17613">MRPRIVKKIHSSHLEVENSIRTASDTLFWPLIRADIKAACENPVCSHYADQHQKEPMLSHPVPDLPWQYISQDILKHNSRYYFITVDHYSDHHILEFFLIHYLVYYTCEIHQQKETRSVLSNARGVDRLVLQCQLHLGCYTPLFCPQPK</sequence>
<name>A0AAD9IS84_9ANNE</name>
<organism evidence="1 2">
    <name type="scientific">Paralvinella palmiformis</name>
    <dbReference type="NCBI Taxonomy" id="53620"/>
    <lineage>
        <taxon>Eukaryota</taxon>
        <taxon>Metazoa</taxon>
        <taxon>Spiralia</taxon>
        <taxon>Lophotrochozoa</taxon>
        <taxon>Annelida</taxon>
        <taxon>Polychaeta</taxon>
        <taxon>Sedentaria</taxon>
        <taxon>Canalipalpata</taxon>
        <taxon>Terebellida</taxon>
        <taxon>Terebelliformia</taxon>
        <taxon>Alvinellidae</taxon>
        <taxon>Paralvinella</taxon>
    </lineage>
</organism>
<dbReference type="PANTHER" id="PTHR37984">
    <property type="entry name" value="PROTEIN CBG26694"/>
    <property type="match status" value="1"/>
</dbReference>
<dbReference type="EMBL" id="JAODUP010001515">
    <property type="protein sequence ID" value="KAK2140011.1"/>
    <property type="molecule type" value="Genomic_DNA"/>
</dbReference>
<dbReference type="Proteomes" id="UP001208570">
    <property type="component" value="Unassembled WGS sequence"/>
</dbReference>
<gene>
    <name evidence="1" type="ORF">LSH36_1517g00036</name>
</gene>
<keyword evidence="2" id="KW-1185">Reference proteome</keyword>
<protein>
    <submittedName>
        <fullName evidence="1">Uncharacterized protein</fullName>
    </submittedName>
</protein>
<dbReference type="PANTHER" id="PTHR37984:SF8">
    <property type="entry name" value="CCHC-TYPE DOMAIN-CONTAINING PROTEIN"/>
    <property type="match status" value="1"/>
</dbReference>
<comment type="caution">
    <text evidence="1">The sequence shown here is derived from an EMBL/GenBank/DDBJ whole genome shotgun (WGS) entry which is preliminary data.</text>
</comment>
<evidence type="ECO:0000313" key="1">
    <source>
        <dbReference type="EMBL" id="KAK2140011.1"/>
    </source>
</evidence>
<evidence type="ECO:0000313" key="2">
    <source>
        <dbReference type="Proteomes" id="UP001208570"/>
    </source>
</evidence>
<accession>A0AAD9IS84</accession>
<proteinExistence type="predicted"/>
<reference evidence="1" key="1">
    <citation type="journal article" date="2023" name="Mol. Biol. Evol.">
        <title>Third-Generation Sequencing Reveals the Adaptive Role of the Epigenome in Three Deep-Sea Polychaetes.</title>
        <authorList>
            <person name="Perez M."/>
            <person name="Aroh O."/>
            <person name="Sun Y."/>
            <person name="Lan Y."/>
            <person name="Juniper S.K."/>
            <person name="Young C.R."/>
            <person name="Angers B."/>
            <person name="Qian P.Y."/>
        </authorList>
    </citation>
    <scope>NUCLEOTIDE SEQUENCE</scope>
    <source>
        <strain evidence="1">P08H-3</strain>
    </source>
</reference>